<comment type="caution">
    <text evidence="2">The sequence shown here is derived from an EMBL/GenBank/DDBJ whole genome shotgun (WGS) entry which is preliminary data.</text>
</comment>
<evidence type="ECO:0000313" key="3">
    <source>
        <dbReference type="Proteomes" id="UP000800235"/>
    </source>
</evidence>
<keyword evidence="1" id="KW-0472">Membrane</keyword>
<dbReference type="AlphaFoldDB" id="A0A9P4NE73"/>
<keyword evidence="3" id="KW-1185">Reference proteome</keyword>
<dbReference type="Proteomes" id="UP000800235">
    <property type="component" value="Unassembled WGS sequence"/>
</dbReference>
<name>A0A9P4NE73_9PEZI</name>
<dbReference type="EMBL" id="MU007148">
    <property type="protein sequence ID" value="KAF2416962.1"/>
    <property type="molecule type" value="Genomic_DNA"/>
</dbReference>
<keyword evidence="1" id="KW-0812">Transmembrane</keyword>
<sequence length="129" mass="14722">MLAPKSANPPIRTRSNRTWPHNSLVNTKYRCMDMNILFVQLHLHLPGTRSSIYPTTIPHNESDARTWDLYNTPPVCFIATKNMAVPFLLFIFDAILWMSACLEFIHLIKTSNAPVGVLRLRSSGMLILQ</sequence>
<keyword evidence="1" id="KW-1133">Transmembrane helix</keyword>
<protein>
    <submittedName>
        <fullName evidence="2">Uncharacterized protein</fullName>
    </submittedName>
</protein>
<evidence type="ECO:0000313" key="2">
    <source>
        <dbReference type="EMBL" id="KAF2416962.1"/>
    </source>
</evidence>
<evidence type="ECO:0000256" key="1">
    <source>
        <dbReference type="SAM" id="Phobius"/>
    </source>
</evidence>
<accession>A0A9P4NE73</accession>
<proteinExistence type="predicted"/>
<organism evidence="2 3">
    <name type="scientific">Tothia fuscella</name>
    <dbReference type="NCBI Taxonomy" id="1048955"/>
    <lineage>
        <taxon>Eukaryota</taxon>
        <taxon>Fungi</taxon>
        <taxon>Dikarya</taxon>
        <taxon>Ascomycota</taxon>
        <taxon>Pezizomycotina</taxon>
        <taxon>Dothideomycetes</taxon>
        <taxon>Pleosporomycetidae</taxon>
        <taxon>Venturiales</taxon>
        <taxon>Cylindrosympodiaceae</taxon>
        <taxon>Tothia</taxon>
    </lineage>
</organism>
<reference evidence="2" key="1">
    <citation type="journal article" date="2020" name="Stud. Mycol.">
        <title>101 Dothideomycetes genomes: a test case for predicting lifestyles and emergence of pathogens.</title>
        <authorList>
            <person name="Haridas S."/>
            <person name="Albert R."/>
            <person name="Binder M."/>
            <person name="Bloem J."/>
            <person name="Labutti K."/>
            <person name="Salamov A."/>
            <person name="Andreopoulos B."/>
            <person name="Baker S."/>
            <person name="Barry K."/>
            <person name="Bills G."/>
            <person name="Bluhm B."/>
            <person name="Cannon C."/>
            <person name="Castanera R."/>
            <person name="Culley D."/>
            <person name="Daum C."/>
            <person name="Ezra D."/>
            <person name="Gonzalez J."/>
            <person name="Henrissat B."/>
            <person name="Kuo A."/>
            <person name="Liang C."/>
            <person name="Lipzen A."/>
            <person name="Lutzoni F."/>
            <person name="Magnuson J."/>
            <person name="Mondo S."/>
            <person name="Nolan M."/>
            <person name="Ohm R."/>
            <person name="Pangilinan J."/>
            <person name="Park H.-J."/>
            <person name="Ramirez L."/>
            <person name="Alfaro M."/>
            <person name="Sun H."/>
            <person name="Tritt A."/>
            <person name="Yoshinaga Y."/>
            <person name="Zwiers L.-H."/>
            <person name="Turgeon B."/>
            <person name="Goodwin S."/>
            <person name="Spatafora J."/>
            <person name="Crous P."/>
            <person name="Grigoriev I."/>
        </authorList>
    </citation>
    <scope>NUCLEOTIDE SEQUENCE</scope>
    <source>
        <strain evidence="2">CBS 130266</strain>
    </source>
</reference>
<feature type="transmembrane region" description="Helical" evidence="1">
    <location>
        <begin position="87"/>
        <end position="108"/>
    </location>
</feature>
<gene>
    <name evidence="2" type="ORF">EJ08DRAFT_97337</name>
</gene>